<gene>
    <name evidence="5" type="ORF">C882_3889</name>
</gene>
<dbReference type="Pfam" id="PF13406">
    <property type="entry name" value="SLT_2"/>
    <property type="match status" value="1"/>
</dbReference>
<dbReference type="STRING" id="1238182.C882_3889"/>
<feature type="signal peptide" evidence="2">
    <location>
        <begin position="1"/>
        <end position="32"/>
    </location>
</feature>
<protein>
    <submittedName>
        <fullName evidence="5">Membrane-bound lytic murein transglycosylase B</fullName>
    </submittedName>
</protein>
<proteinExistence type="predicted"/>
<dbReference type="NCBIfam" id="TIGR02283">
    <property type="entry name" value="MltB_2"/>
    <property type="match status" value="1"/>
</dbReference>
<feature type="region of interest" description="Disordered" evidence="1">
    <location>
        <begin position="34"/>
        <end position="66"/>
    </location>
</feature>
<feature type="domain" description="Transglycosylase SLT" evidence="4">
    <location>
        <begin position="72"/>
        <end position="363"/>
    </location>
</feature>
<keyword evidence="6" id="KW-1185">Reference proteome</keyword>
<dbReference type="SUPFAM" id="SSF47090">
    <property type="entry name" value="PGBD-like"/>
    <property type="match status" value="1"/>
</dbReference>
<evidence type="ECO:0000313" key="6">
    <source>
        <dbReference type="Proteomes" id="UP000009881"/>
    </source>
</evidence>
<evidence type="ECO:0000256" key="2">
    <source>
        <dbReference type="SAM" id="SignalP"/>
    </source>
</evidence>
<dbReference type="InterPro" id="IPR036366">
    <property type="entry name" value="PGBDSf"/>
</dbReference>
<dbReference type="PROSITE" id="PS51257">
    <property type="entry name" value="PROKAR_LIPOPROTEIN"/>
    <property type="match status" value="1"/>
</dbReference>
<dbReference type="PANTHER" id="PTHR30163:SF8">
    <property type="entry name" value="LYTIC MUREIN TRANSGLYCOSYLASE"/>
    <property type="match status" value="1"/>
</dbReference>
<dbReference type="OrthoDB" id="9808544at2"/>
<evidence type="ECO:0000313" key="5">
    <source>
        <dbReference type="EMBL" id="EKV31516.1"/>
    </source>
</evidence>
<dbReference type="AlphaFoldDB" id="K9HT99"/>
<dbReference type="InterPro" id="IPR011970">
    <property type="entry name" value="MltB_2"/>
</dbReference>
<comment type="caution">
    <text evidence="5">The sequence shown here is derived from an EMBL/GenBank/DDBJ whole genome shotgun (WGS) entry which is preliminary data.</text>
</comment>
<dbReference type="EMBL" id="ANHY01000006">
    <property type="protein sequence ID" value="EKV31516.1"/>
    <property type="molecule type" value="Genomic_DNA"/>
</dbReference>
<dbReference type="InterPro" id="IPR002477">
    <property type="entry name" value="Peptidoglycan-bd-like"/>
</dbReference>
<dbReference type="Gene3D" id="1.10.8.350">
    <property type="entry name" value="Bacterial muramidase"/>
    <property type="match status" value="1"/>
</dbReference>
<reference evidence="5 6" key="1">
    <citation type="journal article" date="2013" name="Genome Announc.">
        <title>Draft Genome Sequence of an Alphaproteobacterium, Caenispirillum salinarum AK4(T), Isolated from a Solar Saltern.</title>
        <authorList>
            <person name="Khatri I."/>
            <person name="Singh A."/>
            <person name="Korpole S."/>
            <person name="Pinnaka A.K."/>
            <person name="Subramanian S."/>
        </authorList>
    </citation>
    <scope>NUCLEOTIDE SEQUENCE [LARGE SCALE GENOMIC DNA]</scope>
    <source>
        <strain evidence="5 6">AK4</strain>
    </source>
</reference>
<dbReference type="SUPFAM" id="SSF53955">
    <property type="entry name" value="Lysozyme-like"/>
    <property type="match status" value="1"/>
</dbReference>
<dbReference type="eggNOG" id="COG3409">
    <property type="taxonomic scope" value="Bacteria"/>
</dbReference>
<name>K9HT99_9PROT</name>
<dbReference type="InterPro" id="IPR031304">
    <property type="entry name" value="SLT_2"/>
</dbReference>
<dbReference type="PATRIC" id="fig|1238182.3.peg.1552"/>
<dbReference type="InterPro" id="IPR036365">
    <property type="entry name" value="PGBD-like_sf"/>
</dbReference>
<dbReference type="CDD" id="cd13399">
    <property type="entry name" value="Slt35-like"/>
    <property type="match status" value="1"/>
</dbReference>
<evidence type="ECO:0000256" key="1">
    <source>
        <dbReference type="SAM" id="MobiDB-lite"/>
    </source>
</evidence>
<keyword evidence="2" id="KW-0732">Signal</keyword>
<dbReference type="Gene3D" id="1.10.101.10">
    <property type="entry name" value="PGBD-like superfamily/PGBD"/>
    <property type="match status" value="1"/>
</dbReference>
<dbReference type="Proteomes" id="UP000009881">
    <property type="component" value="Unassembled WGS sequence"/>
</dbReference>
<evidence type="ECO:0000259" key="3">
    <source>
        <dbReference type="Pfam" id="PF01471"/>
    </source>
</evidence>
<feature type="chain" id="PRO_5003930463" evidence="2">
    <location>
        <begin position="33"/>
        <end position="453"/>
    </location>
</feature>
<dbReference type="RefSeq" id="WP_009539997.1">
    <property type="nucleotide sequence ID" value="NZ_ANHY01000006.1"/>
</dbReference>
<evidence type="ECO:0000259" key="4">
    <source>
        <dbReference type="Pfam" id="PF13406"/>
    </source>
</evidence>
<organism evidence="5 6">
    <name type="scientific">Caenispirillum salinarum AK4</name>
    <dbReference type="NCBI Taxonomy" id="1238182"/>
    <lineage>
        <taxon>Bacteria</taxon>
        <taxon>Pseudomonadati</taxon>
        <taxon>Pseudomonadota</taxon>
        <taxon>Alphaproteobacteria</taxon>
        <taxon>Rhodospirillales</taxon>
        <taxon>Novispirillaceae</taxon>
        <taxon>Caenispirillum</taxon>
    </lineage>
</organism>
<dbReference type="Gene3D" id="1.10.530.10">
    <property type="match status" value="1"/>
</dbReference>
<sequence>MPRRRLSAPAKANALTTAVCVAALTAATAACAATPTPEAKPGPQTAAPAPAASQAPTVAEPEQVGPAEQKAFAAWLDDLRSEARERGIGEDTLAALSGVEPLPRVLELDRSQPEFTQTFFGYVGRLVNDRRIEQGRERLRRHADLLREVEARYGVPARFIVAFWGLETNYGATFGGFPVLEALATLAWDTRRSDFFRRELLTALEIIDAGHIPADRMIGSWAGAMGHMQFMPTTFAAHATDATGDGRIDIWGSLPDAFASAANYLTNAGWNPNETWGREVRLPDGFDYALADGEVRKPLAEWAAMGLTRADGRPLPVVDGMNAALILPGGARGPAFLIYENFDTILDWNRSTLYAIAVGHLADRLVGLPPIAKAAPPDDRPLSRAEVMRMQTLLNDAGFPAGEADGVVGSRTRAALRAFQTAAGLPPDGYPSAEALAALETAASRRAAEVPAN</sequence>
<dbReference type="PANTHER" id="PTHR30163">
    <property type="entry name" value="MEMBRANE-BOUND LYTIC MUREIN TRANSGLYCOSYLASE B"/>
    <property type="match status" value="1"/>
</dbReference>
<dbReference type="Pfam" id="PF01471">
    <property type="entry name" value="PG_binding_1"/>
    <property type="match status" value="1"/>
</dbReference>
<feature type="domain" description="Peptidoglycan binding-like" evidence="3">
    <location>
        <begin position="384"/>
        <end position="439"/>
    </location>
</feature>
<dbReference type="InterPro" id="IPR023346">
    <property type="entry name" value="Lysozyme-like_dom_sf"/>
</dbReference>
<dbReference type="eggNOG" id="COG2951">
    <property type="taxonomic scope" value="Bacteria"/>
</dbReference>
<dbReference type="InterPro" id="IPR043426">
    <property type="entry name" value="MltB-like"/>
</dbReference>
<dbReference type="GO" id="GO:0008933">
    <property type="term" value="F:peptidoglycan lytic transglycosylase activity"/>
    <property type="evidence" value="ECO:0007669"/>
    <property type="project" value="TreeGrafter"/>
</dbReference>
<accession>K9HT99</accession>
<dbReference type="GO" id="GO:0009253">
    <property type="term" value="P:peptidoglycan catabolic process"/>
    <property type="evidence" value="ECO:0007669"/>
    <property type="project" value="TreeGrafter"/>
</dbReference>
<feature type="compositionally biased region" description="Low complexity" evidence="1">
    <location>
        <begin position="34"/>
        <end position="59"/>
    </location>
</feature>